<name>A0A417Z3G2_9MICO</name>
<feature type="region of interest" description="Disordered" evidence="1">
    <location>
        <begin position="1"/>
        <end position="24"/>
    </location>
</feature>
<dbReference type="RefSeq" id="WP_118913816.1">
    <property type="nucleotide sequence ID" value="NZ_CBCRVH010000011.1"/>
</dbReference>
<dbReference type="EMBL" id="QWLM01000011">
    <property type="protein sequence ID" value="RHW45218.1"/>
    <property type="molecule type" value="Genomic_DNA"/>
</dbReference>
<sequence length="493" mass="52698">MTTLRGITFPAPDTAESADAERPTTPTVRGIVTDAVRGSDAALAARVEGANNWREAYLAAVRDLTMTTASTPLAAVDIARAGLDSAYRRMRVVGDDGHETPLAEWAFDDAVEAAHGTYENRTIDGRKPRVEALAVPYKGRDLTGHDLERQLDTWVAKGVIEASCAEAVKRVINHPEWLSLPGHVLASVGAGAEMGPTDMLSRWGARILAVDIPRVSERLAKFAEAGAGSITLPVRDGEAGADIVADPAGVAAWFADNAGDDTIVFGMHAYADSGMHIRLTLAADTIGQYLQRMRPTTALAYLATPTDAFVVPQEIVDASRGRWQRHGSRGVAKKGLRLASRGQLFSEPYPKHSHVADCLVAQQGPNYAVAKRLQRWRAVAAEADGKRVSFNVAPATLTRSVTKNPVLRAAYGGAHHFGVEVFAPDTSRALMAALLVHDVMRDDLAPGEAPHRDHPEALFSDGAAHGGLWRTAWAPRSALGVAAVLGLPKVVRR</sequence>
<dbReference type="AlphaFoldDB" id="A0A417Z3G2"/>
<reference evidence="2 3" key="1">
    <citation type="submission" date="2018-08" db="EMBL/GenBank/DDBJ databases">
        <title>Whole genome sequence analysis of Dermacoccus abyssi bacteria isolated from Deep Mariana trench Micromonospora spp reveals genes involved in the environmental adaptation and production of secondary metabolites.</title>
        <authorList>
            <person name="Abdel-Mageed W.M."/>
            <person name="Lehri B."/>
            <person name="Nouioui I."/>
            <person name="Goodfellow I."/>
            <person name="Jaspars M."/>
            <person name="Karlyshev A."/>
        </authorList>
    </citation>
    <scope>NUCLEOTIDE SEQUENCE [LARGE SCALE GENOMIC DNA]</scope>
    <source>
        <strain evidence="2 3">MT1.1</strain>
    </source>
</reference>
<evidence type="ECO:0000313" key="2">
    <source>
        <dbReference type="EMBL" id="RHW45218.1"/>
    </source>
</evidence>
<organism evidence="2 3">
    <name type="scientific">Dermacoccus abyssi</name>
    <dbReference type="NCBI Taxonomy" id="322596"/>
    <lineage>
        <taxon>Bacteria</taxon>
        <taxon>Bacillati</taxon>
        <taxon>Actinomycetota</taxon>
        <taxon>Actinomycetes</taxon>
        <taxon>Micrococcales</taxon>
        <taxon>Dermacoccaceae</taxon>
        <taxon>Dermacoccus</taxon>
    </lineage>
</organism>
<evidence type="ECO:0000256" key="1">
    <source>
        <dbReference type="SAM" id="MobiDB-lite"/>
    </source>
</evidence>
<comment type="caution">
    <text evidence="2">The sequence shown here is derived from an EMBL/GenBank/DDBJ whole genome shotgun (WGS) entry which is preliminary data.</text>
</comment>
<dbReference type="Proteomes" id="UP000285376">
    <property type="component" value="Unassembled WGS sequence"/>
</dbReference>
<gene>
    <name evidence="2" type="ORF">D1832_10250</name>
</gene>
<proteinExistence type="predicted"/>
<evidence type="ECO:0000313" key="3">
    <source>
        <dbReference type="Proteomes" id="UP000285376"/>
    </source>
</evidence>
<protein>
    <submittedName>
        <fullName evidence="2">Uncharacterized protein</fullName>
    </submittedName>
</protein>
<accession>A0A417Z3G2</accession>